<evidence type="ECO:0000256" key="3">
    <source>
        <dbReference type="ARBA" id="ARBA00022692"/>
    </source>
</evidence>
<feature type="repeat" description="Solcar" evidence="6">
    <location>
        <begin position="123"/>
        <end position="208"/>
    </location>
</feature>
<comment type="subcellular location">
    <subcellularLocation>
        <location evidence="1">Membrane</location>
        <topology evidence="1">Multi-pass membrane protein</topology>
    </subcellularLocation>
</comment>
<feature type="repeat" description="Solcar" evidence="6">
    <location>
        <begin position="217"/>
        <end position="313"/>
    </location>
</feature>
<dbReference type="InterPro" id="IPR023395">
    <property type="entry name" value="MCP_dom_sf"/>
</dbReference>
<proteinExistence type="inferred from homology"/>
<dbReference type="InterPro" id="IPR002067">
    <property type="entry name" value="MCP"/>
</dbReference>
<comment type="caution">
    <text evidence="8">The sequence shown here is derived from an EMBL/GenBank/DDBJ whole genome shotgun (WGS) entry which is preliminary data.</text>
</comment>
<comment type="similarity">
    <text evidence="7">Belongs to the mitochondrial carrier (TC 2.A.29) family.</text>
</comment>
<evidence type="ECO:0008006" key="10">
    <source>
        <dbReference type="Google" id="ProtNLM"/>
    </source>
</evidence>
<dbReference type="PROSITE" id="PS50920">
    <property type="entry name" value="SOLCAR"/>
    <property type="match status" value="3"/>
</dbReference>
<dbReference type="InterPro" id="IPR018108">
    <property type="entry name" value="MCP_transmembrane"/>
</dbReference>
<dbReference type="PANTHER" id="PTHR46181">
    <property type="entry name" value="MITOCHONDRIAL GLYCINE TRANSPORTER"/>
    <property type="match status" value="1"/>
</dbReference>
<keyword evidence="2 7" id="KW-0813">Transport</keyword>
<dbReference type="EMBL" id="CANTFL010001198">
    <property type="protein sequence ID" value="CAI5733445.1"/>
    <property type="molecule type" value="Genomic_DNA"/>
</dbReference>
<dbReference type="SUPFAM" id="SSF103506">
    <property type="entry name" value="Mitochondrial carrier"/>
    <property type="match status" value="1"/>
</dbReference>
<keyword evidence="4" id="KW-0677">Repeat</keyword>
<evidence type="ECO:0000256" key="2">
    <source>
        <dbReference type="ARBA" id="ARBA00022448"/>
    </source>
</evidence>
<dbReference type="Gene3D" id="1.50.40.10">
    <property type="entry name" value="Mitochondrial carrier domain"/>
    <property type="match status" value="1"/>
</dbReference>
<keyword evidence="9" id="KW-1185">Reference proteome</keyword>
<protein>
    <recommendedName>
        <fullName evidence="10">Mitochondrial carrier protein</fullName>
    </recommendedName>
</protein>
<evidence type="ECO:0000256" key="6">
    <source>
        <dbReference type="PROSITE-ProRule" id="PRU00282"/>
    </source>
</evidence>
<reference evidence="8" key="1">
    <citation type="submission" date="2022-12" db="EMBL/GenBank/DDBJ databases">
        <authorList>
            <person name="Webb A."/>
        </authorList>
    </citation>
    <scope>NUCLEOTIDE SEQUENCE</scope>
    <source>
        <strain evidence="8">Hp1</strain>
    </source>
</reference>
<dbReference type="PANTHER" id="PTHR46181:SF3">
    <property type="entry name" value="MITOCHONDRIAL GLYCINE TRANSPORTER"/>
    <property type="match status" value="1"/>
</dbReference>
<dbReference type="GO" id="GO:0015187">
    <property type="term" value="F:glycine transmembrane transporter activity"/>
    <property type="evidence" value="ECO:0007669"/>
    <property type="project" value="TreeGrafter"/>
</dbReference>
<evidence type="ECO:0000313" key="9">
    <source>
        <dbReference type="Proteomes" id="UP001162031"/>
    </source>
</evidence>
<keyword evidence="3 6" id="KW-0812">Transmembrane</keyword>
<dbReference type="GO" id="GO:0005739">
    <property type="term" value="C:mitochondrion"/>
    <property type="evidence" value="ECO:0007669"/>
    <property type="project" value="TreeGrafter"/>
</dbReference>
<evidence type="ECO:0000313" key="8">
    <source>
        <dbReference type="EMBL" id="CAI5733445.1"/>
    </source>
</evidence>
<dbReference type="GO" id="GO:0016020">
    <property type="term" value="C:membrane"/>
    <property type="evidence" value="ECO:0007669"/>
    <property type="project" value="UniProtKB-SubCell"/>
</dbReference>
<evidence type="ECO:0000256" key="7">
    <source>
        <dbReference type="RuleBase" id="RU000488"/>
    </source>
</evidence>
<evidence type="ECO:0000256" key="5">
    <source>
        <dbReference type="ARBA" id="ARBA00023136"/>
    </source>
</evidence>
<dbReference type="GO" id="GO:1904983">
    <property type="term" value="P:glycine import into mitochondrion"/>
    <property type="evidence" value="ECO:0007669"/>
    <property type="project" value="TreeGrafter"/>
</dbReference>
<dbReference type="Proteomes" id="UP001162031">
    <property type="component" value="Unassembled WGS sequence"/>
</dbReference>
<accession>A0AAV0U951</accession>
<sequence length="313" mass="34380">MEATAAKDPRHVDELSRMQSKNRKLAAGALSGVISALAFQPLDVLRTHQQGAFTASIFQPLKTSRALYCPSRSESVKTSRESADLVTRLRSMWRGTSPTLVRVAGGAGLYFATLDYCLHVFPSSAVNTFLAGAAARTFAGSVMSPFTIVKARMEYLPPGACESSWQVARHVLHHEGVRGLYRGMVPTLIRDVPFSGLYVLLYTRLRDSWTIRFSQCPSYGVHFSSGVVAGVLATSIVHPADVVKTRMQLGITMMDGEGGIASMQNSLTMRQTVAKMYHHEGPRGFMKGIVPRVIKRTLSTAVTWTIYEHLSLR</sequence>
<evidence type="ECO:0000256" key="4">
    <source>
        <dbReference type="ARBA" id="ARBA00022737"/>
    </source>
</evidence>
<keyword evidence="5 6" id="KW-0472">Membrane</keyword>
<feature type="repeat" description="Solcar" evidence="6">
    <location>
        <begin position="19"/>
        <end position="120"/>
    </location>
</feature>
<dbReference type="PRINTS" id="PR00926">
    <property type="entry name" value="MITOCARRIER"/>
</dbReference>
<gene>
    <name evidence="8" type="ORF">HBR001_LOCUS5844</name>
</gene>
<evidence type="ECO:0000256" key="1">
    <source>
        <dbReference type="ARBA" id="ARBA00004141"/>
    </source>
</evidence>
<dbReference type="AlphaFoldDB" id="A0AAV0U951"/>
<dbReference type="Pfam" id="PF00153">
    <property type="entry name" value="Mito_carr"/>
    <property type="match status" value="3"/>
</dbReference>
<organism evidence="8 9">
    <name type="scientific">Hyaloperonospora brassicae</name>
    <name type="common">Brassica downy mildew</name>
    <name type="synonym">Peronospora brassicae</name>
    <dbReference type="NCBI Taxonomy" id="162125"/>
    <lineage>
        <taxon>Eukaryota</taxon>
        <taxon>Sar</taxon>
        <taxon>Stramenopiles</taxon>
        <taxon>Oomycota</taxon>
        <taxon>Peronosporomycetes</taxon>
        <taxon>Peronosporales</taxon>
        <taxon>Peronosporaceae</taxon>
        <taxon>Hyaloperonospora</taxon>
    </lineage>
</organism>
<name>A0AAV0U951_HYABA</name>